<proteinExistence type="inferred from homology"/>
<dbReference type="AlphaFoldDB" id="A0A0F9KRH7"/>
<dbReference type="PANTHER" id="PTHR42282:SF1">
    <property type="entry name" value="PANTOATE KINASE"/>
    <property type="match status" value="1"/>
</dbReference>
<dbReference type="PANTHER" id="PTHR42282">
    <property type="entry name" value="PANTOATE KINASE-RELATED"/>
    <property type="match status" value="1"/>
</dbReference>
<dbReference type="HAMAP" id="MF_02223">
    <property type="entry name" value="Pantoate_kinase"/>
    <property type="match status" value="1"/>
</dbReference>
<dbReference type="SUPFAM" id="SSF54211">
    <property type="entry name" value="Ribosomal protein S5 domain 2-like"/>
    <property type="match status" value="1"/>
</dbReference>
<evidence type="ECO:0000259" key="1">
    <source>
        <dbReference type="Pfam" id="PF00288"/>
    </source>
</evidence>
<accession>A0A0F9KRH7</accession>
<sequence length="318" mass="35567">MSERKNEIVIEVPHRISGFFEIVDELDGSKIEDPVKIGSRGAGFNVSTLGKTKITTIDREDIDKSKVEIFINGKKYDRNAETTYFIVEYVKKFVKKPFYIRIDHSFDLPVGCGYGASGSGALGTIYGLNHLFNLGFSNKEKGKIAHIAEVVNKTGLGTICGQLRGGLCMLTEPGYPCVSKRIKIPKNLKIVCGTFGPIHTKSILTNSVLNLRIKQAGKKALRKLLLSPNIKTFINESFKFVRNSEILELLELPRIRELMESLNKLNIIGASMNQLGRSVYAICEIQNENEVLDVFESYDPEIQISITSIFEKNPVNFL</sequence>
<dbReference type="InterPro" id="IPR020568">
    <property type="entry name" value="Ribosomal_Su5_D2-typ_SF"/>
</dbReference>
<feature type="domain" description="GHMP kinase N-terminal" evidence="1">
    <location>
        <begin position="88"/>
        <end position="152"/>
    </location>
</feature>
<dbReference type="InterPro" id="IPR006204">
    <property type="entry name" value="GHMP_kinase_N_dom"/>
</dbReference>
<reference evidence="2" key="1">
    <citation type="journal article" date="2015" name="Nature">
        <title>Complex archaea that bridge the gap between prokaryotes and eukaryotes.</title>
        <authorList>
            <person name="Spang A."/>
            <person name="Saw J.H."/>
            <person name="Jorgensen S.L."/>
            <person name="Zaremba-Niedzwiedzka K."/>
            <person name="Martijn J."/>
            <person name="Lind A.E."/>
            <person name="van Eijk R."/>
            <person name="Schleper C."/>
            <person name="Guy L."/>
            <person name="Ettema T.J."/>
        </authorList>
    </citation>
    <scope>NUCLEOTIDE SEQUENCE</scope>
</reference>
<dbReference type="EMBL" id="LAZR01007508">
    <property type="protein sequence ID" value="KKM84824.1"/>
    <property type="molecule type" value="Genomic_DNA"/>
</dbReference>
<evidence type="ECO:0000313" key="2">
    <source>
        <dbReference type="EMBL" id="KKM84824.1"/>
    </source>
</evidence>
<dbReference type="Gene3D" id="3.30.230.10">
    <property type="match status" value="1"/>
</dbReference>
<organism evidence="2">
    <name type="scientific">marine sediment metagenome</name>
    <dbReference type="NCBI Taxonomy" id="412755"/>
    <lineage>
        <taxon>unclassified sequences</taxon>
        <taxon>metagenomes</taxon>
        <taxon>ecological metagenomes</taxon>
    </lineage>
</organism>
<gene>
    <name evidence="2" type="ORF">LCGC14_1295320</name>
</gene>
<dbReference type="PIRSF" id="PIRSF016896">
    <property type="entry name" value="GHMP_arc_MJ0969"/>
    <property type="match status" value="1"/>
</dbReference>
<comment type="caution">
    <text evidence="2">The sequence shown here is derived from an EMBL/GenBank/DDBJ whole genome shotgun (WGS) entry which is preliminary data.</text>
</comment>
<name>A0A0F9KRH7_9ZZZZ</name>
<dbReference type="InterPro" id="IPR012043">
    <property type="entry name" value="PoK"/>
</dbReference>
<dbReference type="GO" id="GO:0005524">
    <property type="term" value="F:ATP binding"/>
    <property type="evidence" value="ECO:0007669"/>
    <property type="project" value="InterPro"/>
</dbReference>
<dbReference type="InterPro" id="IPR014721">
    <property type="entry name" value="Ribsml_uS5_D2-typ_fold_subgr"/>
</dbReference>
<protein>
    <recommendedName>
        <fullName evidence="1">GHMP kinase N-terminal domain-containing protein</fullName>
    </recommendedName>
</protein>
<dbReference type="Pfam" id="PF00288">
    <property type="entry name" value="GHMP_kinases_N"/>
    <property type="match status" value="1"/>
</dbReference>